<reference evidence="1" key="1">
    <citation type="journal article" date="2017" name="Appl. Environ. Microbiol.">
        <title>Microdiversification of a pelagic Polynucleobacter species is mainly driven by acquisition of genomic islands from a partially interspecific gene pool.</title>
        <authorList>
            <person name="Hoetzinger M."/>
            <person name="Hahn M.W."/>
            <person name="Jezberova J."/>
            <person name="Schmidt J."/>
            <person name="Koll U."/>
        </authorList>
    </citation>
    <scope>NUCLEOTIDE SEQUENCE</scope>
    <source>
        <strain evidence="1">MWH-RechtKol4</strain>
    </source>
</reference>
<dbReference type="RefSeq" id="WP_071539350.1">
    <property type="nucleotide sequence ID" value="NZ_CP015016.1"/>
</dbReference>
<dbReference type="EMBL" id="CP015017">
    <property type="protein sequence ID" value="APC01344.1"/>
    <property type="molecule type" value="Genomic_DNA"/>
</dbReference>
<evidence type="ECO:0000313" key="2">
    <source>
        <dbReference type="Proteomes" id="UP000182060"/>
    </source>
</evidence>
<name>A0AAC9IRF8_9BURK</name>
<evidence type="ECO:0000313" key="1">
    <source>
        <dbReference type="EMBL" id="APC01344.1"/>
    </source>
</evidence>
<dbReference type="Proteomes" id="UP000182060">
    <property type="component" value="Chromosome"/>
</dbReference>
<proteinExistence type="predicted"/>
<accession>A0AAC9IRF8</accession>
<gene>
    <name evidence="1" type="ORF">AOC25_06820</name>
</gene>
<dbReference type="AlphaFoldDB" id="A0AAC9IRF8"/>
<protein>
    <submittedName>
        <fullName evidence="1">Uncharacterized protein</fullName>
    </submittedName>
</protein>
<organism evidence="1 2">
    <name type="scientific">Polynucleobacter asymbioticus</name>
    <dbReference type="NCBI Taxonomy" id="576611"/>
    <lineage>
        <taxon>Bacteria</taxon>
        <taxon>Pseudomonadati</taxon>
        <taxon>Pseudomonadota</taxon>
        <taxon>Betaproteobacteria</taxon>
        <taxon>Burkholderiales</taxon>
        <taxon>Burkholderiaceae</taxon>
        <taxon>Polynucleobacter</taxon>
    </lineage>
</organism>
<sequence>MQTYSDNDFCSIENGVKYLFARMGAIYGASFSRHWDGVDQAIIRQTWGELLGRYATYKPSMDFALKHLGKFVPSAIEFKELCSQAGRIPDKPHTMIEKQLTTEEKVAVAKAKGEAMAQIAKFTRKVVA</sequence>